<feature type="transmembrane region" description="Helical" evidence="5">
    <location>
        <begin position="281"/>
        <end position="300"/>
    </location>
</feature>
<dbReference type="AlphaFoldDB" id="A0A2M7W2U0"/>
<dbReference type="GO" id="GO:0016020">
    <property type="term" value="C:membrane"/>
    <property type="evidence" value="ECO:0007669"/>
    <property type="project" value="UniProtKB-SubCell"/>
</dbReference>
<evidence type="ECO:0000256" key="2">
    <source>
        <dbReference type="ARBA" id="ARBA00022692"/>
    </source>
</evidence>
<dbReference type="Pfam" id="PF01943">
    <property type="entry name" value="Polysacc_synt"/>
    <property type="match status" value="1"/>
</dbReference>
<feature type="transmembrane region" description="Helical" evidence="5">
    <location>
        <begin position="42"/>
        <end position="60"/>
    </location>
</feature>
<dbReference type="CDD" id="cd13128">
    <property type="entry name" value="MATE_Wzx_like"/>
    <property type="match status" value="1"/>
</dbReference>
<comment type="subcellular location">
    <subcellularLocation>
        <location evidence="1">Membrane</location>
        <topology evidence="1">Multi-pass membrane protein</topology>
    </subcellularLocation>
</comment>
<keyword evidence="2 5" id="KW-0812">Transmembrane</keyword>
<reference evidence="7" key="1">
    <citation type="submission" date="2017-09" db="EMBL/GenBank/DDBJ databases">
        <title>Depth-based differentiation of microbial function through sediment-hosted aquifers and enrichment of novel symbionts in the deep terrestrial subsurface.</title>
        <authorList>
            <person name="Probst A.J."/>
            <person name="Ladd B."/>
            <person name="Jarett J.K."/>
            <person name="Geller-Mcgrath D.E."/>
            <person name="Sieber C.M.K."/>
            <person name="Emerson J.B."/>
            <person name="Anantharaman K."/>
            <person name="Thomas B.C."/>
            <person name="Malmstrom R."/>
            <person name="Stieglmeier M."/>
            <person name="Klingl A."/>
            <person name="Woyke T."/>
            <person name="Ryan C.M."/>
            <person name="Banfield J.F."/>
        </authorList>
    </citation>
    <scope>NUCLEOTIDE SEQUENCE [LARGE SCALE GENOMIC DNA]</scope>
</reference>
<feature type="transmembrane region" description="Helical" evidence="5">
    <location>
        <begin position="172"/>
        <end position="190"/>
    </location>
</feature>
<feature type="transmembrane region" description="Helical" evidence="5">
    <location>
        <begin position="66"/>
        <end position="88"/>
    </location>
</feature>
<feature type="transmembrane region" description="Helical" evidence="5">
    <location>
        <begin position="355"/>
        <end position="374"/>
    </location>
</feature>
<keyword evidence="4 5" id="KW-0472">Membrane</keyword>
<dbReference type="Proteomes" id="UP000228952">
    <property type="component" value="Unassembled WGS sequence"/>
</dbReference>
<proteinExistence type="predicted"/>
<evidence type="ECO:0000256" key="4">
    <source>
        <dbReference type="ARBA" id="ARBA00023136"/>
    </source>
</evidence>
<feature type="transmembrane region" description="Helical" evidence="5">
    <location>
        <begin position="134"/>
        <end position="151"/>
    </location>
</feature>
<sequence length="455" mass="50725">MSYNYTVNIINSIKNMAGKLLPQSKTKKQVLKGVSWLAGDKIVRLAISVFTGALVTRYLGPERYGTLSALTAFAALFGPIANMGVNSIILRDIGAHPEKEKSIIDASIILKMVGGVTSVLLAIAIALFAKQPQYQPLLVVFATFNFLFYFLDNFESWFYARNEQRKPVIAGQISFMFTSALRVACIILNLGLPAILLTYSLDSVLGGVLVYFNARKHLSFRILSVQYHKENVLRLLKESLPLMFASMGTIIFMKIDKVVMPWLTTAYVLGIYSAATRLSELWYFIPFSLCTAFAPLIAAAKSKSPEIYEKRMRKALIVVNLVTMSLALFTLLIGPFAINLYAGSKYVSALPALQVHIWSLPFISIGLVVDIWLLNEHLQRLQVARTFTTAAVNIVLNILLVPKYGAVGAAWATLIAYTYPGFFANLLDKRTRAVFWLELRSIIPTPKNLQLIFEK</sequence>
<keyword evidence="3 5" id="KW-1133">Transmembrane helix</keyword>
<name>A0A2M7W2U0_9BACT</name>
<organism evidence="6 7">
    <name type="scientific">Candidatus Dojkabacteria bacterium CG_4_10_14_0_2_um_filter_Dojkabacteria_WS6_41_15</name>
    <dbReference type="NCBI Taxonomy" id="2014249"/>
    <lineage>
        <taxon>Bacteria</taxon>
        <taxon>Candidatus Dojkabacteria</taxon>
    </lineage>
</organism>
<evidence type="ECO:0000256" key="3">
    <source>
        <dbReference type="ARBA" id="ARBA00022989"/>
    </source>
</evidence>
<evidence type="ECO:0000256" key="5">
    <source>
        <dbReference type="SAM" id="Phobius"/>
    </source>
</evidence>
<dbReference type="PANTHER" id="PTHR43424">
    <property type="entry name" value="LOCUS PUTATIVE PROTEIN 1-RELATED"/>
    <property type="match status" value="1"/>
</dbReference>
<dbReference type="InterPro" id="IPR002797">
    <property type="entry name" value="Polysacc_synth"/>
</dbReference>
<dbReference type="PANTHER" id="PTHR43424:SF1">
    <property type="entry name" value="LOCUS PUTATIVE PROTEIN 1-RELATED"/>
    <property type="match status" value="1"/>
</dbReference>
<accession>A0A2M7W2U0</accession>
<gene>
    <name evidence="6" type="ORF">COX64_00910</name>
</gene>
<feature type="transmembrane region" description="Helical" evidence="5">
    <location>
        <begin position="321"/>
        <end position="343"/>
    </location>
</feature>
<feature type="transmembrane region" description="Helical" evidence="5">
    <location>
        <begin position="196"/>
        <end position="214"/>
    </location>
</feature>
<dbReference type="InterPro" id="IPR052556">
    <property type="entry name" value="PolySynth_Transporter"/>
</dbReference>
<feature type="transmembrane region" description="Helical" evidence="5">
    <location>
        <begin position="108"/>
        <end position="128"/>
    </location>
</feature>
<protein>
    <submittedName>
        <fullName evidence="6">Uncharacterized protein</fullName>
    </submittedName>
</protein>
<evidence type="ECO:0000313" key="6">
    <source>
        <dbReference type="EMBL" id="PJA15248.1"/>
    </source>
</evidence>
<comment type="caution">
    <text evidence="6">The sequence shown here is derived from an EMBL/GenBank/DDBJ whole genome shotgun (WGS) entry which is preliminary data.</text>
</comment>
<evidence type="ECO:0000256" key="1">
    <source>
        <dbReference type="ARBA" id="ARBA00004141"/>
    </source>
</evidence>
<dbReference type="EMBL" id="PFQB01000021">
    <property type="protein sequence ID" value="PJA15248.1"/>
    <property type="molecule type" value="Genomic_DNA"/>
</dbReference>
<evidence type="ECO:0000313" key="7">
    <source>
        <dbReference type="Proteomes" id="UP000228952"/>
    </source>
</evidence>